<keyword evidence="3 7" id="KW-0813">Transport</keyword>
<accession>A0ABR2ZQ91</accession>
<dbReference type="InterPro" id="IPR001248">
    <property type="entry name" value="Pur-cyt_permease"/>
</dbReference>
<evidence type="ECO:0000256" key="8">
    <source>
        <dbReference type="SAM" id="MobiDB-lite"/>
    </source>
</evidence>
<evidence type="ECO:0000256" key="6">
    <source>
        <dbReference type="ARBA" id="ARBA00023136"/>
    </source>
</evidence>
<dbReference type="InterPro" id="IPR026030">
    <property type="entry name" value="Pur-cyt_permease_Fcy2/21/22"/>
</dbReference>
<evidence type="ECO:0008006" key="12">
    <source>
        <dbReference type="Google" id="ProtNLM"/>
    </source>
</evidence>
<name>A0ABR2ZQ91_9AGAR</name>
<protein>
    <recommendedName>
        <fullName evidence="12">Purine-cytosine permease</fullName>
    </recommendedName>
</protein>
<feature type="transmembrane region" description="Helical" evidence="9">
    <location>
        <begin position="154"/>
        <end position="184"/>
    </location>
</feature>
<feature type="transmembrane region" description="Helical" evidence="9">
    <location>
        <begin position="344"/>
        <end position="369"/>
    </location>
</feature>
<keyword evidence="6 7" id="KW-0472">Membrane</keyword>
<feature type="transmembrane region" description="Helical" evidence="9">
    <location>
        <begin position="381"/>
        <end position="403"/>
    </location>
</feature>
<comment type="caution">
    <text evidence="10">The sequence shown here is derived from an EMBL/GenBank/DDBJ whole genome shotgun (WGS) entry which is preliminary data.</text>
</comment>
<evidence type="ECO:0000256" key="5">
    <source>
        <dbReference type="ARBA" id="ARBA00022989"/>
    </source>
</evidence>
<feature type="transmembrane region" description="Helical" evidence="9">
    <location>
        <begin position="409"/>
        <end position="430"/>
    </location>
</feature>
<feature type="region of interest" description="Disordered" evidence="8">
    <location>
        <begin position="1"/>
        <end position="44"/>
    </location>
</feature>
<organism evidence="10 11">
    <name type="scientific">Marasmius tenuissimus</name>
    <dbReference type="NCBI Taxonomy" id="585030"/>
    <lineage>
        <taxon>Eukaryota</taxon>
        <taxon>Fungi</taxon>
        <taxon>Dikarya</taxon>
        <taxon>Basidiomycota</taxon>
        <taxon>Agaricomycotina</taxon>
        <taxon>Agaricomycetes</taxon>
        <taxon>Agaricomycetidae</taxon>
        <taxon>Agaricales</taxon>
        <taxon>Marasmiineae</taxon>
        <taxon>Marasmiaceae</taxon>
        <taxon>Marasmius</taxon>
    </lineage>
</organism>
<gene>
    <name evidence="10" type="ORF">AAF712_009679</name>
</gene>
<reference evidence="10 11" key="1">
    <citation type="submission" date="2024-05" db="EMBL/GenBank/DDBJ databases">
        <title>A draft genome resource for the thread blight pathogen Marasmius tenuissimus strain MS-2.</title>
        <authorList>
            <person name="Yulfo-Soto G.E."/>
            <person name="Baruah I.K."/>
            <person name="Amoako-Attah I."/>
            <person name="Bukari Y."/>
            <person name="Meinhardt L.W."/>
            <person name="Bailey B.A."/>
            <person name="Cohen S.P."/>
        </authorList>
    </citation>
    <scope>NUCLEOTIDE SEQUENCE [LARGE SCALE GENOMIC DNA]</scope>
    <source>
        <strain evidence="10 11">MS-2</strain>
    </source>
</reference>
<dbReference type="Pfam" id="PF02133">
    <property type="entry name" value="Transp_cyt_pur"/>
    <property type="match status" value="1"/>
</dbReference>
<dbReference type="PIRSF" id="PIRSF002744">
    <property type="entry name" value="Pur-cyt_permease"/>
    <property type="match status" value="1"/>
</dbReference>
<evidence type="ECO:0000313" key="10">
    <source>
        <dbReference type="EMBL" id="KAL0063475.1"/>
    </source>
</evidence>
<feature type="transmembrane region" description="Helical" evidence="9">
    <location>
        <begin position="450"/>
        <end position="468"/>
    </location>
</feature>
<keyword evidence="4 9" id="KW-0812">Transmembrane</keyword>
<evidence type="ECO:0000256" key="2">
    <source>
        <dbReference type="ARBA" id="ARBA00008974"/>
    </source>
</evidence>
<feature type="transmembrane region" description="Helical" evidence="9">
    <location>
        <begin position="217"/>
        <end position="234"/>
    </location>
</feature>
<evidence type="ECO:0000256" key="9">
    <source>
        <dbReference type="SAM" id="Phobius"/>
    </source>
</evidence>
<dbReference type="PANTHER" id="PTHR31806">
    <property type="entry name" value="PURINE-CYTOSINE PERMEASE FCY2-RELATED"/>
    <property type="match status" value="1"/>
</dbReference>
<dbReference type="EMBL" id="JBBXMP010000081">
    <property type="protein sequence ID" value="KAL0063475.1"/>
    <property type="molecule type" value="Genomic_DNA"/>
</dbReference>
<comment type="similarity">
    <text evidence="2 7">Belongs to the purine-cytosine permease (2.A.39) family.</text>
</comment>
<feature type="transmembrane region" description="Helical" evidence="9">
    <location>
        <begin position="191"/>
        <end position="211"/>
    </location>
</feature>
<keyword evidence="11" id="KW-1185">Reference proteome</keyword>
<evidence type="ECO:0000256" key="4">
    <source>
        <dbReference type="ARBA" id="ARBA00022692"/>
    </source>
</evidence>
<dbReference type="Proteomes" id="UP001437256">
    <property type="component" value="Unassembled WGS sequence"/>
</dbReference>
<feature type="transmembrane region" description="Helical" evidence="9">
    <location>
        <begin position="285"/>
        <end position="311"/>
    </location>
</feature>
<dbReference type="Gene3D" id="1.10.4160.10">
    <property type="entry name" value="Hydantoin permease"/>
    <property type="match status" value="1"/>
</dbReference>
<sequence>MSTKLTREGTQKAEDMQRPYEDSSNGRKSINEVAELERGPQARDSDFKEWSSKLGISCTVEVHGITPTTIEERTDPRTYQLFTVWFSAILNIAGVGTGALGPQIFGLGFRDCCIILVIADIISCLVPGYIAVFGPKLGTRTMVQSRFSFGYFGAILPSVFNVFSMIGFLVLTCITGGQLLAAVFSRLNDTLGIVIIALISLGLSFCGYQVLHWFDTYAWIPNAVIFISLLAVGGKNLDLRPEIAAPTAAAIISYGTSAGASCASWGPMCADYGIYHRSDISALKVFLYTYFGVLLSTFPGHIIGAALAAAAPAVPSWSAGLEDGKSFGSFIAAVLEPVGGFGKFLVVVATLTLPAQSAVTMYSFGVSLMSVSRIFTKIPRYVYSVIATAIVIPISIVGATRFFQTFQQIINLIGYWSASYAAIVLTEHFVFRRNKFSNYRVEYWQNASRLPLGFAAVVAFGLSFGLIVPSMEQAYHVGQFAERGTGDIGLLTGFFSAAAFYVPLRAVEKTYAPEHDA</sequence>
<keyword evidence="5 9" id="KW-1133">Transmembrane helix</keyword>
<evidence type="ECO:0000256" key="7">
    <source>
        <dbReference type="PIRNR" id="PIRNR002744"/>
    </source>
</evidence>
<dbReference type="PANTHER" id="PTHR31806:SF5">
    <property type="entry name" value="PURINE-CYTOSINE PERMEASE FCY21"/>
    <property type="match status" value="1"/>
</dbReference>
<evidence type="ECO:0000256" key="3">
    <source>
        <dbReference type="ARBA" id="ARBA00022448"/>
    </source>
</evidence>
<evidence type="ECO:0000256" key="1">
    <source>
        <dbReference type="ARBA" id="ARBA00004141"/>
    </source>
</evidence>
<feature type="transmembrane region" description="Helical" evidence="9">
    <location>
        <begin position="82"/>
        <end position="101"/>
    </location>
</feature>
<feature type="transmembrane region" description="Helical" evidence="9">
    <location>
        <begin position="113"/>
        <end position="134"/>
    </location>
</feature>
<proteinExistence type="inferred from homology"/>
<evidence type="ECO:0000313" key="11">
    <source>
        <dbReference type="Proteomes" id="UP001437256"/>
    </source>
</evidence>
<feature type="transmembrane region" description="Helical" evidence="9">
    <location>
        <begin position="488"/>
        <end position="507"/>
    </location>
</feature>
<feature type="compositionally biased region" description="Basic and acidic residues" evidence="8">
    <location>
        <begin position="35"/>
        <end position="44"/>
    </location>
</feature>
<feature type="compositionally biased region" description="Basic and acidic residues" evidence="8">
    <location>
        <begin position="1"/>
        <end position="25"/>
    </location>
</feature>
<comment type="subcellular location">
    <subcellularLocation>
        <location evidence="1">Membrane</location>
        <topology evidence="1">Multi-pass membrane protein</topology>
    </subcellularLocation>
</comment>